<organism evidence="1 2">
    <name type="scientific">Cocos nucifera</name>
    <name type="common">Coconut palm</name>
    <dbReference type="NCBI Taxonomy" id="13894"/>
    <lineage>
        <taxon>Eukaryota</taxon>
        <taxon>Viridiplantae</taxon>
        <taxon>Streptophyta</taxon>
        <taxon>Embryophyta</taxon>
        <taxon>Tracheophyta</taxon>
        <taxon>Spermatophyta</taxon>
        <taxon>Magnoliopsida</taxon>
        <taxon>Liliopsida</taxon>
        <taxon>Arecaceae</taxon>
        <taxon>Arecoideae</taxon>
        <taxon>Cocoseae</taxon>
        <taxon>Attaleinae</taxon>
        <taxon>Cocos</taxon>
    </lineage>
</organism>
<sequence>MDEVMAIRACTIFYNAKYTPQRILTHQLDIIYSQKLALVHEEVGPKSRRSGFFGSDSDETHARVDQVVLQEEEAELRLRGWLLEEDDEAYNFFGFDSTYP</sequence>
<evidence type="ECO:0000313" key="2">
    <source>
        <dbReference type="Proteomes" id="UP000797356"/>
    </source>
</evidence>
<accession>A0A8K0I0Z7</accession>
<protein>
    <submittedName>
        <fullName evidence="1">Uncharacterized protein</fullName>
    </submittedName>
</protein>
<reference evidence="1" key="1">
    <citation type="journal article" date="2017" name="Gigascience">
        <title>The genome draft of coconut (Cocos nucifera).</title>
        <authorList>
            <person name="Xiao Y."/>
            <person name="Xu P."/>
            <person name="Fan H."/>
            <person name="Baudouin L."/>
            <person name="Xia W."/>
            <person name="Bocs S."/>
            <person name="Xu J."/>
            <person name="Li Q."/>
            <person name="Guo A."/>
            <person name="Zhou L."/>
            <person name="Li J."/>
            <person name="Wu Y."/>
            <person name="Ma Z."/>
            <person name="Armero A."/>
            <person name="Issali A.E."/>
            <person name="Liu N."/>
            <person name="Peng M."/>
            <person name="Yang Y."/>
        </authorList>
    </citation>
    <scope>NUCLEOTIDE SEQUENCE</scope>
    <source>
        <tissue evidence="1">Spear leaf of Hainan Tall coconut</tissue>
    </source>
</reference>
<keyword evidence="2" id="KW-1185">Reference proteome</keyword>
<gene>
    <name evidence="1" type="ORF">COCNU_02G014970</name>
</gene>
<dbReference type="EMBL" id="CM017873">
    <property type="protein sequence ID" value="KAG1331529.1"/>
    <property type="molecule type" value="Genomic_DNA"/>
</dbReference>
<name>A0A8K0I0Z7_COCNU</name>
<dbReference type="AlphaFoldDB" id="A0A8K0I0Z7"/>
<proteinExistence type="predicted"/>
<evidence type="ECO:0000313" key="1">
    <source>
        <dbReference type="EMBL" id="KAG1331529.1"/>
    </source>
</evidence>
<reference evidence="1" key="2">
    <citation type="submission" date="2019-07" db="EMBL/GenBank/DDBJ databases">
        <authorList>
            <person name="Yang Y."/>
            <person name="Bocs S."/>
            <person name="Baudouin L."/>
        </authorList>
    </citation>
    <scope>NUCLEOTIDE SEQUENCE</scope>
    <source>
        <tissue evidence="1">Spear leaf of Hainan Tall coconut</tissue>
    </source>
</reference>
<comment type="caution">
    <text evidence="1">The sequence shown here is derived from an EMBL/GenBank/DDBJ whole genome shotgun (WGS) entry which is preliminary data.</text>
</comment>
<dbReference type="Proteomes" id="UP000797356">
    <property type="component" value="Chromosome 2"/>
</dbReference>